<gene>
    <name evidence="14" type="primary">cueR</name>
    <name evidence="14" type="ORF">L2740_10905</name>
</gene>
<protein>
    <recommendedName>
        <fullName evidence="3">HTH-type transcriptional regulator CueR</fullName>
    </recommendedName>
    <alternativeName>
        <fullName evidence="12">Copper efflux regulator</fullName>
    </alternativeName>
    <alternativeName>
        <fullName evidence="11">Copper export regulator</fullName>
    </alternativeName>
</protein>
<sequence length="133" mass="14649">MKIGEVAKLTGLSVKSIRYYHDIGLVVGQRGDNGYREYNQKSVESLEFIQHCRALGFTLDDSKALLELQNNTARNAADVKALAEHHLQDIETRISQLTELKAQLATLIHGCQGGNQPDCAILTGLSKHACKKC</sequence>
<evidence type="ECO:0000256" key="3">
    <source>
        <dbReference type="ARBA" id="ARBA00017250"/>
    </source>
</evidence>
<keyword evidence="7" id="KW-0805">Transcription regulation</keyword>
<dbReference type="GO" id="GO:0045893">
    <property type="term" value="P:positive regulation of DNA-templated transcription"/>
    <property type="evidence" value="ECO:0007669"/>
    <property type="project" value="InterPro"/>
</dbReference>
<accession>A0A9X2CGJ1</accession>
<reference evidence="14" key="1">
    <citation type="submission" date="2022-01" db="EMBL/GenBank/DDBJ databases">
        <title>Whole genome-based taxonomy of the Shewanellaceae.</title>
        <authorList>
            <person name="Martin-Rodriguez A.J."/>
        </authorList>
    </citation>
    <scope>NUCLEOTIDE SEQUENCE</scope>
    <source>
        <strain evidence="14">KCTC 23973</strain>
    </source>
</reference>
<dbReference type="EMBL" id="JAKILB010000006">
    <property type="protein sequence ID" value="MCL1139051.1"/>
    <property type="molecule type" value="Genomic_DNA"/>
</dbReference>
<evidence type="ECO:0000256" key="10">
    <source>
        <dbReference type="ARBA" id="ARBA00023163"/>
    </source>
</evidence>
<evidence type="ECO:0000313" key="14">
    <source>
        <dbReference type="EMBL" id="MCL1139051.1"/>
    </source>
</evidence>
<dbReference type="GO" id="GO:0003677">
    <property type="term" value="F:DNA binding"/>
    <property type="evidence" value="ECO:0007669"/>
    <property type="project" value="UniProtKB-KW"/>
</dbReference>
<dbReference type="PANTHER" id="PTHR30204">
    <property type="entry name" value="REDOX-CYCLING DRUG-SENSING TRANSCRIPTIONAL ACTIVATOR SOXR"/>
    <property type="match status" value="1"/>
</dbReference>
<dbReference type="RefSeq" id="WP_248950214.1">
    <property type="nucleotide sequence ID" value="NZ_JAKILB010000006.1"/>
</dbReference>
<dbReference type="InterPro" id="IPR011789">
    <property type="entry name" value="CueR"/>
</dbReference>
<keyword evidence="4" id="KW-0963">Cytoplasm</keyword>
<keyword evidence="5" id="KW-0479">Metal-binding</keyword>
<organism evidence="14 15">
    <name type="scientific">Shewanella pneumatophori</name>
    <dbReference type="NCBI Taxonomy" id="314092"/>
    <lineage>
        <taxon>Bacteria</taxon>
        <taxon>Pseudomonadati</taxon>
        <taxon>Pseudomonadota</taxon>
        <taxon>Gammaproteobacteria</taxon>
        <taxon>Alteromonadales</taxon>
        <taxon>Shewanellaceae</taxon>
        <taxon>Shewanella</taxon>
    </lineage>
</organism>
<evidence type="ECO:0000313" key="15">
    <source>
        <dbReference type="Proteomes" id="UP001139293"/>
    </source>
</evidence>
<dbReference type="InterPro" id="IPR009061">
    <property type="entry name" value="DNA-bd_dom_put_sf"/>
</dbReference>
<keyword evidence="6" id="KW-0186">Copper</keyword>
<name>A0A9X2CGJ1_9GAMM</name>
<evidence type="ECO:0000256" key="5">
    <source>
        <dbReference type="ARBA" id="ARBA00022723"/>
    </source>
</evidence>
<comment type="subcellular location">
    <subcellularLocation>
        <location evidence="1">Cytoplasm</location>
    </subcellularLocation>
</comment>
<dbReference type="Pfam" id="PF09278">
    <property type="entry name" value="MerR-DNA-bind"/>
    <property type="match status" value="1"/>
</dbReference>
<evidence type="ECO:0000256" key="7">
    <source>
        <dbReference type="ARBA" id="ARBA00023015"/>
    </source>
</evidence>
<evidence type="ECO:0000256" key="4">
    <source>
        <dbReference type="ARBA" id="ARBA00022490"/>
    </source>
</evidence>
<evidence type="ECO:0000256" key="9">
    <source>
        <dbReference type="ARBA" id="ARBA00023159"/>
    </source>
</evidence>
<evidence type="ECO:0000256" key="12">
    <source>
        <dbReference type="ARBA" id="ARBA00032335"/>
    </source>
</evidence>
<keyword evidence="15" id="KW-1185">Reference proteome</keyword>
<comment type="caution">
    <text evidence="14">The sequence shown here is derived from an EMBL/GenBank/DDBJ whole genome shotgun (WGS) entry which is preliminary data.</text>
</comment>
<dbReference type="SMART" id="SM00422">
    <property type="entry name" value="HTH_MERR"/>
    <property type="match status" value="1"/>
</dbReference>
<dbReference type="AlphaFoldDB" id="A0A9X2CGJ1"/>
<keyword evidence="9" id="KW-0010">Activator</keyword>
<feature type="domain" description="HTH merR-type" evidence="13">
    <location>
        <begin position="1"/>
        <end position="68"/>
    </location>
</feature>
<keyword evidence="10" id="KW-0804">Transcription</keyword>
<dbReference type="PROSITE" id="PS50937">
    <property type="entry name" value="HTH_MERR_2"/>
    <property type="match status" value="1"/>
</dbReference>
<dbReference type="InterPro" id="IPR000551">
    <property type="entry name" value="MerR-type_HTH_dom"/>
</dbReference>
<dbReference type="GO" id="GO:0003700">
    <property type="term" value="F:DNA-binding transcription factor activity"/>
    <property type="evidence" value="ECO:0007669"/>
    <property type="project" value="InterPro"/>
</dbReference>
<keyword evidence="8" id="KW-0238">DNA-binding</keyword>
<evidence type="ECO:0000256" key="6">
    <source>
        <dbReference type="ARBA" id="ARBA00023008"/>
    </source>
</evidence>
<dbReference type="PRINTS" id="PR00040">
    <property type="entry name" value="HTHMERR"/>
</dbReference>
<proteinExistence type="predicted"/>
<evidence type="ECO:0000256" key="8">
    <source>
        <dbReference type="ARBA" id="ARBA00023125"/>
    </source>
</evidence>
<evidence type="ECO:0000259" key="13">
    <source>
        <dbReference type="PROSITE" id="PS50937"/>
    </source>
</evidence>
<dbReference type="PANTHER" id="PTHR30204:SF16">
    <property type="entry name" value="HTH-TYPE TRANSCRIPTIONAL REGULATOR CUER"/>
    <property type="match status" value="1"/>
</dbReference>
<dbReference type="Gene3D" id="1.10.1660.10">
    <property type="match status" value="1"/>
</dbReference>
<dbReference type="SUPFAM" id="SSF46955">
    <property type="entry name" value="Putative DNA-binding domain"/>
    <property type="match status" value="1"/>
</dbReference>
<dbReference type="InterPro" id="IPR047057">
    <property type="entry name" value="MerR_fam"/>
</dbReference>
<dbReference type="Proteomes" id="UP001139293">
    <property type="component" value="Unassembled WGS sequence"/>
</dbReference>
<dbReference type="InterPro" id="IPR015358">
    <property type="entry name" value="Tscrpt_reg_MerR_DNA-bd"/>
</dbReference>
<dbReference type="GO" id="GO:0005737">
    <property type="term" value="C:cytoplasm"/>
    <property type="evidence" value="ECO:0007669"/>
    <property type="project" value="UniProtKB-SubCell"/>
</dbReference>
<evidence type="ECO:0000256" key="1">
    <source>
        <dbReference type="ARBA" id="ARBA00004496"/>
    </source>
</evidence>
<dbReference type="Pfam" id="PF00376">
    <property type="entry name" value="MerR"/>
    <property type="match status" value="1"/>
</dbReference>
<dbReference type="GO" id="GO:0005507">
    <property type="term" value="F:copper ion binding"/>
    <property type="evidence" value="ECO:0007669"/>
    <property type="project" value="InterPro"/>
</dbReference>
<dbReference type="NCBIfam" id="TIGR02044">
    <property type="entry name" value="CueR"/>
    <property type="match status" value="1"/>
</dbReference>
<evidence type="ECO:0000256" key="2">
    <source>
        <dbReference type="ARBA" id="ARBA00011738"/>
    </source>
</evidence>
<comment type="subunit">
    <text evidence="2">Homodimer.</text>
</comment>
<evidence type="ECO:0000256" key="11">
    <source>
        <dbReference type="ARBA" id="ARBA00031472"/>
    </source>
</evidence>